<evidence type="ECO:0000256" key="7">
    <source>
        <dbReference type="RuleBase" id="RU363032"/>
    </source>
</evidence>
<feature type="transmembrane region" description="Helical" evidence="7">
    <location>
        <begin position="40"/>
        <end position="67"/>
    </location>
</feature>
<keyword evidence="6 7" id="KW-0472">Membrane</keyword>
<evidence type="ECO:0000256" key="4">
    <source>
        <dbReference type="ARBA" id="ARBA00022692"/>
    </source>
</evidence>
<keyword evidence="11" id="KW-1185">Reference proteome</keyword>
<dbReference type="Pfam" id="PF00528">
    <property type="entry name" value="BPD_transp_1"/>
    <property type="match status" value="1"/>
</dbReference>
<comment type="subcellular location">
    <subcellularLocation>
        <location evidence="1 7">Cell membrane</location>
        <topology evidence="1 7">Multi-pass membrane protein</topology>
    </subcellularLocation>
</comment>
<dbReference type="CDD" id="cd06261">
    <property type="entry name" value="TM_PBP2"/>
    <property type="match status" value="1"/>
</dbReference>
<dbReference type="EMBL" id="JABVEC010000030">
    <property type="protein sequence ID" value="MBC6469654.1"/>
    <property type="molecule type" value="Genomic_DNA"/>
</dbReference>
<organism evidence="10 11">
    <name type="scientific">Actinomadura alba</name>
    <dbReference type="NCBI Taxonomy" id="406431"/>
    <lineage>
        <taxon>Bacteria</taxon>
        <taxon>Bacillati</taxon>
        <taxon>Actinomycetota</taxon>
        <taxon>Actinomycetes</taxon>
        <taxon>Streptosporangiales</taxon>
        <taxon>Thermomonosporaceae</taxon>
        <taxon>Actinomadura</taxon>
    </lineage>
</organism>
<evidence type="ECO:0000256" key="1">
    <source>
        <dbReference type="ARBA" id="ARBA00004651"/>
    </source>
</evidence>
<feature type="transmembrane region" description="Helical" evidence="7">
    <location>
        <begin position="291"/>
        <end position="312"/>
    </location>
</feature>
<evidence type="ECO:0000259" key="9">
    <source>
        <dbReference type="PROSITE" id="PS50928"/>
    </source>
</evidence>
<dbReference type="PANTHER" id="PTHR30193:SF37">
    <property type="entry name" value="INNER MEMBRANE ABC TRANSPORTER PERMEASE PROTEIN YCJO"/>
    <property type="match status" value="1"/>
</dbReference>
<feature type="transmembrane region" description="Helical" evidence="7">
    <location>
        <begin position="246"/>
        <end position="265"/>
    </location>
</feature>
<dbReference type="InterPro" id="IPR035906">
    <property type="entry name" value="MetI-like_sf"/>
</dbReference>
<keyword evidence="4 7" id="KW-0812">Transmembrane</keyword>
<accession>A0ABR7LXS2</accession>
<sequence>MALSTLKDGQSEDAVAESSAGSAASGRATRRRRRWNRLTIILFLLPALVLFTLLVLVPILIALYASFFRWGGFGLPSDFVGLDNFTRLFQDEVFLGDLWRGLVLILLSIGIQLPFALSIAVLLNQRLRGRAFYRLLFFAPYVLSEVITGVLFTMIFSPDEGLANHLLEMVGLGHLNPTWFADESLVLFTLFLVMTWKYFGFHMILYLAGLQSIPKEVLEAASIDGAGSWQRFRHVTLPLLGPTIRISIFLSVIGAIQLFDLVWVITQGGPVHASETMSITLFQFGFKRYQVGYASAISVVMFVISFVFAIFYQRYVMRRDTEGAVTAMRGLR</sequence>
<proteinExistence type="inferred from homology"/>
<protein>
    <submittedName>
        <fullName evidence="10">Sugar ABC transporter permease</fullName>
    </submittedName>
</protein>
<keyword evidence="3" id="KW-1003">Cell membrane</keyword>
<feature type="transmembrane region" description="Helical" evidence="7">
    <location>
        <begin position="135"/>
        <end position="156"/>
    </location>
</feature>
<keyword evidence="2 7" id="KW-0813">Transport</keyword>
<evidence type="ECO:0000256" key="2">
    <source>
        <dbReference type="ARBA" id="ARBA00022448"/>
    </source>
</evidence>
<evidence type="ECO:0000256" key="5">
    <source>
        <dbReference type="ARBA" id="ARBA00022989"/>
    </source>
</evidence>
<name>A0ABR7LXS2_9ACTN</name>
<evidence type="ECO:0000313" key="10">
    <source>
        <dbReference type="EMBL" id="MBC6469654.1"/>
    </source>
</evidence>
<dbReference type="InterPro" id="IPR000515">
    <property type="entry name" value="MetI-like"/>
</dbReference>
<dbReference type="SUPFAM" id="SSF161098">
    <property type="entry name" value="MetI-like"/>
    <property type="match status" value="1"/>
</dbReference>
<evidence type="ECO:0000256" key="6">
    <source>
        <dbReference type="ARBA" id="ARBA00023136"/>
    </source>
</evidence>
<evidence type="ECO:0000256" key="8">
    <source>
        <dbReference type="SAM" id="MobiDB-lite"/>
    </source>
</evidence>
<dbReference type="PANTHER" id="PTHR30193">
    <property type="entry name" value="ABC TRANSPORTER PERMEASE PROTEIN"/>
    <property type="match status" value="1"/>
</dbReference>
<evidence type="ECO:0000256" key="3">
    <source>
        <dbReference type="ARBA" id="ARBA00022475"/>
    </source>
</evidence>
<feature type="domain" description="ABC transmembrane type-1" evidence="9">
    <location>
        <begin position="98"/>
        <end position="312"/>
    </location>
</feature>
<dbReference type="Proteomes" id="UP000805614">
    <property type="component" value="Unassembled WGS sequence"/>
</dbReference>
<feature type="region of interest" description="Disordered" evidence="8">
    <location>
        <begin position="1"/>
        <end position="20"/>
    </location>
</feature>
<dbReference type="InterPro" id="IPR051393">
    <property type="entry name" value="ABC_transporter_permease"/>
</dbReference>
<feature type="transmembrane region" description="Helical" evidence="7">
    <location>
        <begin position="185"/>
        <end position="208"/>
    </location>
</feature>
<feature type="transmembrane region" description="Helical" evidence="7">
    <location>
        <begin position="98"/>
        <end position="123"/>
    </location>
</feature>
<reference evidence="10 11" key="1">
    <citation type="submission" date="2020-06" db="EMBL/GenBank/DDBJ databases">
        <title>Actinomadura xiongansis sp. nov., isolated from soil of Baiyangdian.</title>
        <authorList>
            <person name="Zhang X."/>
        </authorList>
    </citation>
    <scope>NUCLEOTIDE SEQUENCE [LARGE SCALE GENOMIC DNA]</scope>
    <source>
        <strain evidence="10 11">HBUM206468</strain>
    </source>
</reference>
<dbReference type="Gene3D" id="1.10.3720.10">
    <property type="entry name" value="MetI-like"/>
    <property type="match status" value="1"/>
</dbReference>
<gene>
    <name evidence="10" type="ORF">HKK74_29805</name>
</gene>
<evidence type="ECO:0000313" key="11">
    <source>
        <dbReference type="Proteomes" id="UP000805614"/>
    </source>
</evidence>
<comment type="similarity">
    <text evidence="7">Belongs to the binding-protein-dependent transport system permease family.</text>
</comment>
<dbReference type="PROSITE" id="PS50928">
    <property type="entry name" value="ABC_TM1"/>
    <property type="match status" value="1"/>
</dbReference>
<keyword evidence="5 7" id="KW-1133">Transmembrane helix</keyword>
<dbReference type="RefSeq" id="WP_187246706.1">
    <property type="nucleotide sequence ID" value="NZ_BAAAOK010000006.1"/>
</dbReference>
<comment type="caution">
    <text evidence="10">The sequence shown here is derived from an EMBL/GenBank/DDBJ whole genome shotgun (WGS) entry which is preliminary data.</text>
</comment>